<gene>
    <name evidence="2" type="ORF">C1I95_10435</name>
</gene>
<feature type="transmembrane region" description="Helical" evidence="1">
    <location>
        <begin position="45"/>
        <end position="64"/>
    </location>
</feature>
<reference evidence="2 3" key="1">
    <citation type="submission" date="2018-01" db="EMBL/GenBank/DDBJ databases">
        <title>Draft genome sequence of Jishengella sp. NA12.</title>
        <authorList>
            <person name="Sahin N."/>
            <person name="Ay H."/>
            <person name="Saygin H."/>
        </authorList>
    </citation>
    <scope>NUCLEOTIDE SEQUENCE [LARGE SCALE GENOMIC DNA]</scope>
    <source>
        <strain evidence="2 3">NA12</strain>
    </source>
</reference>
<evidence type="ECO:0000256" key="1">
    <source>
        <dbReference type="SAM" id="Phobius"/>
    </source>
</evidence>
<keyword evidence="1" id="KW-1133">Transmembrane helix</keyword>
<sequence>MARPPGRLATGYGSGLLHLVVNVGGLTVAGWVALRLADEPAAGRILLWFVGAAIAHDLVLFPLYSGADAGLRRLLRASGATTAPGRVRILNHIRVPALAAGLTFLIYLPGILGLGKVTYQAATGQHRQQLLGEWLTLVAVLFAVSGVVYAVRVGRRARHGD</sequence>
<protein>
    <submittedName>
        <fullName evidence="2">Uncharacterized protein</fullName>
    </submittedName>
</protein>
<keyword evidence="1" id="KW-0812">Transmembrane</keyword>
<comment type="caution">
    <text evidence="2">The sequence shown here is derived from an EMBL/GenBank/DDBJ whole genome shotgun (WGS) entry which is preliminary data.</text>
</comment>
<feature type="transmembrane region" description="Helical" evidence="1">
    <location>
        <begin position="12"/>
        <end position="33"/>
    </location>
</feature>
<name>A0A2W2E6W6_9ACTN</name>
<keyword evidence="1" id="KW-0472">Membrane</keyword>
<dbReference type="OrthoDB" id="4464568at2"/>
<feature type="transmembrane region" description="Helical" evidence="1">
    <location>
        <begin position="134"/>
        <end position="151"/>
    </location>
</feature>
<keyword evidence="3" id="KW-1185">Reference proteome</keyword>
<accession>A0A2W2E6W6</accession>
<feature type="transmembrane region" description="Helical" evidence="1">
    <location>
        <begin position="95"/>
        <end position="114"/>
    </location>
</feature>
<dbReference type="EMBL" id="POTY01000047">
    <property type="protein sequence ID" value="PZG20046.1"/>
    <property type="molecule type" value="Genomic_DNA"/>
</dbReference>
<proteinExistence type="predicted"/>
<organism evidence="2 3">
    <name type="scientific">Micromonospora craterilacus</name>
    <dbReference type="NCBI Taxonomy" id="1655439"/>
    <lineage>
        <taxon>Bacteria</taxon>
        <taxon>Bacillati</taxon>
        <taxon>Actinomycetota</taxon>
        <taxon>Actinomycetes</taxon>
        <taxon>Micromonosporales</taxon>
        <taxon>Micromonosporaceae</taxon>
        <taxon>Micromonospora</taxon>
    </lineage>
</organism>
<dbReference type="AlphaFoldDB" id="A0A2W2E6W6"/>
<evidence type="ECO:0000313" key="2">
    <source>
        <dbReference type="EMBL" id="PZG20046.1"/>
    </source>
</evidence>
<evidence type="ECO:0000313" key="3">
    <source>
        <dbReference type="Proteomes" id="UP000248924"/>
    </source>
</evidence>
<dbReference type="Proteomes" id="UP000248924">
    <property type="component" value="Unassembled WGS sequence"/>
</dbReference>
<dbReference type="RefSeq" id="WP_111213593.1">
    <property type="nucleotide sequence ID" value="NZ_POTY01000047.1"/>
</dbReference>